<protein>
    <submittedName>
        <fullName evidence="2">Uncharacterized protein</fullName>
    </submittedName>
</protein>
<reference evidence="2" key="1">
    <citation type="journal article" date="2019" name="PLoS Negl. Trop. Dis.">
        <title>Revisiting the worldwide diversity of Leptospira species in the environment.</title>
        <authorList>
            <person name="Vincent A.T."/>
            <person name="Schiettekatte O."/>
            <person name="Bourhy P."/>
            <person name="Veyrier F.J."/>
            <person name="Picardeau M."/>
        </authorList>
    </citation>
    <scope>NUCLEOTIDE SEQUENCE [LARGE SCALE GENOMIC DNA]</scope>
    <source>
        <strain evidence="2">201702692</strain>
    </source>
</reference>
<keyword evidence="3" id="KW-1185">Reference proteome</keyword>
<keyword evidence="1" id="KW-0812">Transmembrane</keyword>
<keyword evidence="1" id="KW-0472">Membrane</keyword>
<dbReference type="OrthoDB" id="323593at2"/>
<feature type="transmembrane region" description="Helical" evidence="1">
    <location>
        <begin position="165"/>
        <end position="183"/>
    </location>
</feature>
<dbReference type="RefSeq" id="WP_135579151.1">
    <property type="nucleotide sequence ID" value="NZ_RQGA01000011.1"/>
</dbReference>
<proteinExistence type="predicted"/>
<feature type="transmembrane region" description="Helical" evidence="1">
    <location>
        <begin position="240"/>
        <end position="261"/>
    </location>
</feature>
<evidence type="ECO:0000256" key="1">
    <source>
        <dbReference type="SAM" id="Phobius"/>
    </source>
</evidence>
<dbReference type="Proteomes" id="UP000298125">
    <property type="component" value="Unassembled WGS sequence"/>
</dbReference>
<name>A0A4R9JH38_9LEPT</name>
<feature type="transmembrane region" description="Helical" evidence="1">
    <location>
        <begin position="99"/>
        <end position="124"/>
    </location>
</feature>
<dbReference type="EMBL" id="RQGA01000011">
    <property type="protein sequence ID" value="TGL39809.1"/>
    <property type="molecule type" value="Genomic_DNA"/>
</dbReference>
<organism evidence="2 3">
    <name type="scientific">Leptospira perdikensis</name>
    <dbReference type="NCBI Taxonomy" id="2484948"/>
    <lineage>
        <taxon>Bacteria</taxon>
        <taxon>Pseudomonadati</taxon>
        <taxon>Spirochaetota</taxon>
        <taxon>Spirochaetia</taxon>
        <taxon>Leptospirales</taxon>
        <taxon>Leptospiraceae</taxon>
        <taxon>Leptospira</taxon>
    </lineage>
</organism>
<comment type="caution">
    <text evidence="2">The sequence shown here is derived from an EMBL/GenBank/DDBJ whole genome shotgun (WGS) entry which is preliminary data.</text>
</comment>
<dbReference type="AlphaFoldDB" id="A0A4R9JH38"/>
<accession>A0A4R9JH38</accession>
<evidence type="ECO:0000313" key="2">
    <source>
        <dbReference type="EMBL" id="TGL39809.1"/>
    </source>
</evidence>
<feature type="transmembrane region" description="Helical" evidence="1">
    <location>
        <begin position="58"/>
        <end position="78"/>
    </location>
</feature>
<keyword evidence="1" id="KW-1133">Transmembrane helix</keyword>
<gene>
    <name evidence="2" type="ORF">EHQ49_10530</name>
</gene>
<sequence>MIRLILYSHHTMKNFLLSLLPWTTREWSDFFADLTPLLGLFIFAAEPRNVMLALYPELYFVFGYGMLRLISTGIYTAIQQSKEMGLQDLEIPEPIIGKIFYFIFVPFFGLILFIALLCIVSLLIGFNFFFYMLIELFLSVASTGGLEINFNFLTLYQSLEPKEQYFIWGVFIFTLYRYLPKIFEFFKKETYKHQKDSWVWIAMGTPKIQKNNQFQMMVKTFQNMIGTKGKPSDIWEYTPLIYIGFLFLYFTSIILMIKFPLMGPVLTLVIKAFAEMYFFRLYKEAQGIVA</sequence>
<feature type="transmembrane region" description="Helical" evidence="1">
    <location>
        <begin position="130"/>
        <end position="153"/>
    </location>
</feature>
<evidence type="ECO:0000313" key="3">
    <source>
        <dbReference type="Proteomes" id="UP000298125"/>
    </source>
</evidence>